<dbReference type="AlphaFoldDB" id="A0A1G9EPB4"/>
<accession>A0A1G9EPB4</accession>
<evidence type="ECO:0000313" key="1">
    <source>
        <dbReference type="EMBL" id="SDK78057.1"/>
    </source>
</evidence>
<organism evidence="1 2">
    <name type="scientific">Pseudomonas indica</name>
    <dbReference type="NCBI Taxonomy" id="137658"/>
    <lineage>
        <taxon>Bacteria</taxon>
        <taxon>Pseudomonadati</taxon>
        <taxon>Pseudomonadota</taxon>
        <taxon>Gammaproteobacteria</taxon>
        <taxon>Pseudomonadales</taxon>
        <taxon>Pseudomonadaceae</taxon>
        <taxon>Pseudomonas</taxon>
    </lineage>
</organism>
<gene>
    <name evidence="1" type="ORF">SAMN05216186_110136</name>
</gene>
<reference evidence="1 2" key="1">
    <citation type="submission" date="2016-10" db="EMBL/GenBank/DDBJ databases">
        <authorList>
            <person name="de Groot N.N."/>
        </authorList>
    </citation>
    <scope>NUCLEOTIDE SEQUENCE [LARGE SCALE GENOMIC DNA]</scope>
    <source>
        <strain evidence="1 2">JCM 21544</strain>
    </source>
</reference>
<protein>
    <submittedName>
        <fullName evidence="1">Ribose transport system substrate-binding protein</fullName>
    </submittedName>
</protein>
<dbReference type="Proteomes" id="UP000198706">
    <property type="component" value="Unassembled WGS sequence"/>
</dbReference>
<dbReference type="RefSeq" id="WP_139198564.1">
    <property type="nucleotide sequence ID" value="NZ_FNFD01000010.1"/>
</dbReference>
<dbReference type="EMBL" id="FNFD01000010">
    <property type="protein sequence ID" value="SDK78057.1"/>
    <property type="molecule type" value="Genomic_DNA"/>
</dbReference>
<name>A0A1G9EPB4_9PSED</name>
<evidence type="ECO:0000313" key="2">
    <source>
        <dbReference type="Proteomes" id="UP000198706"/>
    </source>
</evidence>
<keyword evidence="2" id="KW-1185">Reference proteome</keyword>
<dbReference type="STRING" id="137658.SAMN05216186_110136"/>
<sequence length="66" mass="7491">MQHYNKTILLVDELNRVLSGQPPSGFVGQPLLITAQVLRESENTSIELGTSQVEAYLRLWRPRIGR</sequence>
<proteinExistence type="predicted"/>